<dbReference type="Proteomes" id="UP000807371">
    <property type="component" value="Unassembled WGS sequence"/>
</dbReference>
<dbReference type="InterPro" id="IPR014347">
    <property type="entry name" value="Tautomerase/MIF_sf"/>
</dbReference>
<accession>A0ABS0NEE9</accession>
<organism evidence="1 2">
    <name type="scientific">Streptomyces pactum</name>
    <dbReference type="NCBI Taxonomy" id="68249"/>
    <lineage>
        <taxon>Bacteria</taxon>
        <taxon>Bacillati</taxon>
        <taxon>Actinomycetota</taxon>
        <taxon>Actinomycetes</taxon>
        <taxon>Kitasatosporales</taxon>
        <taxon>Streptomycetaceae</taxon>
        <taxon>Streptomyces</taxon>
    </lineage>
</organism>
<dbReference type="SUPFAM" id="SSF55331">
    <property type="entry name" value="Tautomerase/MIF"/>
    <property type="match status" value="1"/>
</dbReference>
<name>A0ABS0NEE9_9ACTN</name>
<proteinExistence type="predicted"/>
<dbReference type="EMBL" id="JACYXC010000001">
    <property type="protein sequence ID" value="MBH5333579.1"/>
    <property type="molecule type" value="Genomic_DNA"/>
</dbReference>
<comment type="caution">
    <text evidence="1">The sequence shown here is derived from an EMBL/GenBank/DDBJ whole genome shotgun (WGS) entry which is preliminary data.</text>
</comment>
<evidence type="ECO:0008006" key="3">
    <source>
        <dbReference type="Google" id="ProtNLM"/>
    </source>
</evidence>
<protein>
    <recommendedName>
        <fullName evidence="3">4-oxalocrotonate tautomerase domain-containing protein</fullName>
    </recommendedName>
</protein>
<dbReference type="Gene3D" id="3.30.429.10">
    <property type="entry name" value="Macrophage Migration Inhibitory Factor"/>
    <property type="match status" value="1"/>
</dbReference>
<dbReference type="RefSeq" id="WP_197987380.1">
    <property type="nucleotide sequence ID" value="NZ_JACYXC010000001.1"/>
</dbReference>
<keyword evidence="2" id="KW-1185">Reference proteome</keyword>
<evidence type="ECO:0000313" key="2">
    <source>
        <dbReference type="Proteomes" id="UP000807371"/>
    </source>
</evidence>
<gene>
    <name evidence="1" type="ORF">IHE55_01665</name>
</gene>
<evidence type="ECO:0000313" key="1">
    <source>
        <dbReference type="EMBL" id="MBH5333579.1"/>
    </source>
</evidence>
<reference evidence="1 2" key="1">
    <citation type="submission" date="2020-09" db="EMBL/GenBank/DDBJ databases">
        <title>Biosynthesis of the nuclear factor of activated T cells inhibitor NFAT-133 and its congeners in Streptomyces pactum.</title>
        <authorList>
            <person name="Zhou W."/>
            <person name="Posri P."/>
            <person name="Abugrain M.E."/>
            <person name="Weisberg A.J."/>
            <person name="Chang J.H."/>
            <person name="Mahmud T."/>
        </authorList>
    </citation>
    <scope>NUCLEOTIDE SEQUENCE [LARGE SCALE GENOMIC DNA]</scope>
    <source>
        <strain evidence="1 2">ATCC 27456</strain>
    </source>
</reference>
<sequence>MPHFQVRVAEQHLDGTAEPKLIAGLTDAVTQVFGERMRALVVVELFGVPDGRWGVGGVPVDGPAPDITLHMREGAFHRPEIPDAPARLIAAATEAVTAALGATLGAGATVRLVGVPAGRSGVGGQVV</sequence>